<evidence type="ECO:0000256" key="8">
    <source>
        <dbReference type="ARBA" id="ARBA00022741"/>
    </source>
</evidence>
<evidence type="ECO:0000256" key="6">
    <source>
        <dbReference type="ARBA" id="ARBA00022692"/>
    </source>
</evidence>
<dbReference type="GeneID" id="104589751"/>
<reference evidence="22" key="1">
    <citation type="submission" date="2025-08" db="UniProtKB">
        <authorList>
            <consortium name="RefSeq"/>
        </authorList>
    </citation>
    <scope>IDENTIFICATION</scope>
</reference>
<comment type="catalytic activity">
    <reaction evidence="17">
        <text>L-seryl-[protein] + ATP = O-phospho-L-seryl-[protein] + ADP + H(+)</text>
        <dbReference type="Rhea" id="RHEA:17989"/>
        <dbReference type="Rhea" id="RHEA-COMP:9863"/>
        <dbReference type="Rhea" id="RHEA-COMP:11604"/>
        <dbReference type="ChEBI" id="CHEBI:15378"/>
        <dbReference type="ChEBI" id="CHEBI:29999"/>
        <dbReference type="ChEBI" id="CHEBI:30616"/>
        <dbReference type="ChEBI" id="CHEBI:83421"/>
        <dbReference type="ChEBI" id="CHEBI:456216"/>
        <dbReference type="EC" id="2.7.11.1"/>
    </reaction>
</comment>
<evidence type="ECO:0000256" key="19">
    <source>
        <dbReference type="SAM" id="Phobius"/>
    </source>
</evidence>
<keyword evidence="11 19" id="KW-1133">Transmembrane helix</keyword>
<gene>
    <name evidence="22" type="primary">LOC104589751</name>
</gene>
<organism evidence="21 22">
    <name type="scientific">Nelumbo nucifera</name>
    <name type="common">Sacred lotus</name>
    <dbReference type="NCBI Taxonomy" id="4432"/>
    <lineage>
        <taxon>Eukaryota</taxon>
        <taxon>Viridiplantae</taxon>
        <taxon>Streptophyta</taxon>
        <taxon>Embryophyta</taxon>
        <taxon>Tracheophyta</taxon>
        <taxon>Spermatophyta</taxon>
        <taxon>Magnoliopsida</taxon>
        <taxon>Proteales</taxon>
        <taxon>Nelumbonaceae</taxon>
        <taxon>Nelumbo</taxon>
    </lineage>
</organism>
<name>A0A1U7Z6G6_NELNU</name>
<keyword evidence="10 18" id="KW-0067">ATP-binding</keyword>
<evidence type="ECO:0000256" key="1">
    <source>
        <dbReference type="ARBA" id="ARBA00004479"/>
    </source>
</evidence>
<dbReference type="OMA" id="CREQCLN"/>
<dbReference type="OrthoDB" id="1731020at2759"/>
<dbReference type="InterPro" id="IPR001245">
    <property type="entry name" value="Ser-Thr/Tyr_kinase_cat_dom"/>
</dbReference>
<evidence type="ECO:0000256" key="15">
    <source>
        <dbReference type="ARBA" id="ARBA00023180"/>
    </source>
</evidence>
<evidence type="ECO:0000256" key="4">
    <source>
        <dbReference type="ARBA" id="ARBA00022536"/>
    </source>
</evidence>
<keyword evidence="4" id="KW-0245">EGF-like domain</keyword>
<keyword evidence="13" id="KW-1015">Disulfide bond</keyword>
<dbReference type="GO" id="GO:0048544">
    <property type="term" value="P:recognition of pollen"/>
    <property type="evidence" value="ECO:0007669"/>
    <property type="project" value="InterPro"/>
</dbReference>
<dbReference type="PANTHER" id="PTHR47976">
    <property type="entry name" value="G-TYPE LECTIN S-RECEPTOR-LIKE SERINE/THREONINE-PROTEIN KINASE SD2-5"/>
    <property type="match status" value="1"/>
</dbReference>
<dbReference type="Gene3D" id="3.30.200.20">
    <property type="entry name" value="Phosphorylase Kinase, domain 1"/>
    <property type="match status" value="1"/>
</dbReference>
<keyword evidence="15" id="KW-0325">Glycoprotein</keyword>
<comment type="subcellular location">
    <subcellularLocation>
        <location evidence="1">Membrane</location>
        <topology evidence="1">Single-pass type I membrane protein</topology>
    </subcellularLocation>
</comment>
<dbReference type="InParanoid" id="A0A1U7Z6G6"/>
<dbReference type="PANTHER" id="PTHR47976:SF62">
    <property type="entry name" value="RECEPTOR-LIKE SERINE_THREONINE-PROTEIN KINASE"/>
    <property type="match status" value="1"/>
</dbReference>
<comment type="catalytic activity">
    <reaction evidence="16">
        <text>L-threonyl-[protein] + ATP = O-phospho-L-threonyl-[protein] + ADP + H(+)</text>
        <dbReference type="Rhea" id="RHEA:46608"/>
        <dbReference type="Rhea" id="RHEA-COMP:11060"/>
        <dbReference type="Rhea" id="RHEA-COMP:11605"/>
        <dbReference type="ChEBI" id="CHEBI:15378"/>
        <dbReference type="ChEBI" id="CHEBI:30013"/>
        <dbReference type="ChEBI" id="CHEBI:30616"/>
        <dbReference type="ChEBI" id="CHEBI:61977"/>
        <dbReference type="ChEBI" id="CHEBI:456216"/>
        <dbReference type="EC" id="2.7.11.1"/>
    </reaction>
</comment>
<dbReference type="RefSeq" id="XP_010246476.1">
    <property type="nucleotide sequence ID" value="XM_010248174.1"/>
</dbReference>
<dbReference type="eggNOG" id="ENOG502QVP7">
    <property type="taxonomic scope" value="Eukaryota"/>
</dbReference>
<sequence>MPTEDYYDRVTLNGHGNLQQHVYQKKKNSQWKMVWRVITEPCTVYAICGVYGICSSPDNETVSCDCLPGYRPLDPNNIAKGCYPKIKPDHYFPNAGFANLGRVTPTDEEGCRKALMDDCYCMAASFVNSTCYNKRMPILNVRISRNSTNGYKALIKVPKQISDGGGILDGDHGGKKSVSRGLLKAGLFISVAFALLFAALAVYYHPLVGRLIRRSRRPSADVDAMLINLRAFTFEELHEATCGFTTRLGRGSFGMVYSGTLIIEDKQIEIAVKAPEKIAVAEQVEKEFEAELTAIGRTHHRNLVRLLGFCNENKHRIWFTS</sequence>
<feature type="domain" description="Protein kinase" evidence="20">
    <location>
        <begin position="242"/>
        <end position="321"/>
    </location>
</feature>
<dbReference type="InterPro" id="IPR017441">
    <property type="entry name" value="Protein_kinase_ATP_BS"/>
</dbReference>
<proteinExistence type="predicted"/>
<accession>A0A1U7Z6G6</accession>
<evidence type="ECO:0000256" key="7">
    <source>
        <dbReference type="ARBA" id="ARBA00022729"/>
    </source>
</evidence>
<feature type="binding site" evidence="18">
    <location>
        <position position="273"/>
    </location>
    <ligand>
        <name>ATP</name>
        <dbReference type="ChEBI" id="CHEBI:30616"/>
    </ligand>
</feature>
<evidence type="ECO:0000256" key="16">
    <source>
        <dbReference type="ARBA" id="ARBA00047899"/>
    </source>
</evidence>
<dbReference type="Proteomes" id="UP000189703">
    <property type="component" value="Unplaced"/>
</dbReference>
<protein>
    <recommendedName>
        <fullName evidence="2">non-specific serine/threonine protein kinase</fullName>
        <ecNumber evidence="2">2.7.11.1</ecNumber>
    </recommendedName>
</protein>
<keyword evidence="8 18" id="KW-0547">Nucleotide-binding</keyword>
<evidence type="ECO:0000256" key="9">
    <source>
        <dbReference type="ARBA" id="ARBA00022777"/>
    </source>
</evidence>
<evidence type="ECO:0000256" key="3">
    <source>
        <dbReference type="ARBA" id="ARBA00022527"/>
    </source>
</evidence>
<evidence type="ECO:0000256" key="12">
    <source>
        <dbReference type="ARBA" id="ARBA00023136"/>
    </source>
</evidence>
<keyword evidence="9" id="KW-0418">Kinase</keyword>
<evidence type="ECO:0000256" key="14">
    <source>
        <dbReference type="ARBA" id="ARBA00023170"/>
    </source>
</evidence>
<dbReference type="Pfam" id="PF07714">
    <property type="entry name" value="PK_Tyr_Ser-Thr"/>
    <property type="match status" value="1"/>
</dbReference>
<evidence type="ECO:0000256" key="18">
    <source>
        <dbReference type="PROSITE-ProRule" id="PRU10141"/>
    </source>
</evidence>
<dbReference type="FunFam" id="3.30.200.20:FF:000059">
    <property type="entry name" value="S-receptor-like serine/threonine-protein kinase"/>
    <property type="match status" value="1"/>
</dbReference>
<evidence type="ECO:0000256" key="5">
    <source>
        <dbReference type="ARBA" id="ARBA00022679"/>
    </source>
</evidence>
<evidence type="ECO:0000256" key="2">
    <source>
        <dbReference type="ARBA" id="ARBA00012513"/>
    </source>
</evidence>
<dbReference type="GO" id="GO:0005524">
    <property type="term" value="F:ATP binding"/>
    <property type="evidence" value="ECO:0007669"/>
    <property type="project" value="UniProtKB-UniRule"/>
</dbReference>
<dbReference type="GO" id="GO:0004674">
    <property type="term" value="F:protein serine/threonine kinase activity"/>
    <property type="evidence" value="ECO:0007669"/>
    <property type="project" value="UniProtKB-KW"/>
</dbReference>
<dbReference type="PROSITE" id="PS50011">
    <property type="entry name" value="PROTEIN_KINASE_DOM"/>
    <property type="match status" value="1"/>
</dbReference>
<evidence type="ECO:0000313" key="21">
    <source>
        <dbReference type="Proteomes" id="UP000189703"/>
    </source>
</evidence>
<dbReference type="EC" id="2.7.11.1" evidence="2"/>
<evidence type="ECO:0000256" key="17">
    <source>
        <dbReference type="ARBA" id="ARBA00048679"/>
    </source>
</evidence>
<evidence type="ECO:0000256" key="13">
    <source>
        <dbReference type="ARBA" id="ARBA00023157"/>
    </source>
</evidence>
<dbReference type="InterPro" id="IPR000858">
    <property type="entry name" value="S_locus_glycoprot_dom"/>
</dbReference>
<dbReference type="InterPro" id="IPR000719">
    <property type="entry name" value="Prot_kinase_dom"/>
</dbReference>
<dbReference type="InterPro" id="IPR051343">
    <property type="entry name" value="G-type_lectin_kinases/EP1-like"/>
</dbReference>
<keyword evidence="7" id="KW-0732">Signal</keyword>
<keyword evidence="21" id="KW-1185">Reference proteome</keyword>
<evidence type="ECO:0000256" key="11">
    <source>
        <dbReference type="ARBA" id="ARBA00022989"/>
    </source>
</evidence>
<dbReference type="InterPro" id="IPR011009">
    <property type="entry name" value="Kinase-like_dom_sf"/>
</dbReference>
<keyword evidence="3" id="KW-0723">Serine/threonine-protein kinase</keyword>
<keyword evidence="12 19" id="KW-0472">Membrane</keyword>
<feature type="transmembrane region" description="Helical" evidence="19">
    <location>
        <begin position="185"/>
        <end position="207"/>
    </location>
</feature>
<evidence type="ECO:0000259" key="20">
    <source>
        <dbReference type="PROSITE" id="PS50011"/>
    </source>
</evidence>
<dbReference type="KEGG" id="nnu:104589751"/>
<evidence type="ECO:0000313" key="22">
    <source>
        <dbReference type="RefSeq" id="XP_010246476.1"/>
    </source>
</evidence>
<dbReference type="SUPFAM" id="SSF56112">
    <property type="entry name" value="Protein kinase-like (PK-like)"/>
    <property type="match status" value="1"/>
</dbReference>
<dbReference type="AlphaFoldDB" id="A0A1U7Z6G6"/>
<dbReference type="GO" id="GO:0016020">
    <property type="term" value="C:membrane"/>
    <property type="evidence" value="ECO:0007669"/>
    <property type="project" value="UniProtKB-SubCell"/>
</dbReference>
<keyword evidence="14" id="KW-0675">Receptor</keyword>
<keyword evidence="6 19" id="KW-0812">Transmembrane</keyword>
<dbReference type="Pfam" id="PF00954">
    <property type="entry name" value="S_locus_glycop"/>
    <property type="match status" value="1"/>
</dbReference>
<keyword evidence="5" id="KW-0808">Transferase</keyword>
<evidence type="ECO:0000256" key="10">
    <source>
        <dbReference type="ARBA" id="ARBA00022840"/>
    </source>
</evidence>
<dbReference type="PROSITE" id="PS00107">
    <property type="entry name" value="PROTEIN_KINASE_ATP"/>
    <property type="match status" value="1"/>
</dbReference>